<evidence type="ECO:0000313" key="1">
    <source>
        <dbReference type="EMBL" id="CFQ65882.1"/>
    </source>
</evidence>
<proteinExistence type="predicted"/>
<protein>
    <submittedName>
        <fullName evidence="1">Uncharacterized protein</fullName>
    </submittedName>
</protein>
<evidence type="ECO:0000313" key="3">
    <source>
        <dbReference type="Proteomes" id="UP000041601"/>
    </source>
</evidence>
<sequence length="47" mass="5484">MLYERTTKMNTNINYNAIKTQKNEMLQRFLQAKKKAEQAGQVVAKPI</sequence>
<dbReference type="KEGG" id="yet:CH48_3859"/>
<dbReference type="EMBL" id="CPXJ01000064">
    <property type="protein sequence ID" value="CNE51763.1"/>
    <property type="molecule type" value="Genomic_DNA"/>
</dbReference>
<keyword evidence="3" id="KW-1185">Reference proteome</keyword>
<evidence type="ECO:0000313" key="2">
    <source>
        <dbReference type="EMBL" id="CNE51763.1"/>
    </source>
</evidence>
<reference evidence="1 4" key="1">
    <citation type="submission" date="2015-03" db="EMBL/GenBank/DDBJ databases">
        <authorList>
            <person name="Murphy D."/>
        </authorList>
    </citation>
    <scope>NUCLEOTIDE SEQUENCE [LARGE SCALE GENOMIC DNA]</scope>
    <source>
        <strain evidence="1 4">IP26249</strain>
    </source>
</reference>
<evidence type="ECO:0000313" key="4">
    <source>
        <dbReference type="Proteomes" id="UP000048841"/>
    </source>
</evidence>
<dbReference type="Proteomes" id="UP000041601">
    <property type="component" value="Unassembled WGS sequence"/>
</dbReference>
<dbReference type="EMBL" id="CGBR01000018">
    <property type="protein sequence ID" value="CFQ65882.1"/>
    <property type="molecule type" value="Genomic_DNA"/>
</dbReference>
<dbReference type="Proteomes" id="UP000048841">
    <property type="component" value="Unassembled WGS sequence"/>
</dbReference>
<accession>A0A0E1NNC6</accession>
<gene>
    <name evidence="1" type="ORF">ERS137941_02595</name>
    <name evidence="2" type="ORF">ERS137959_03997</name>
</gene>
<organism evidence="1 4">
    <name type="scientific">Yersinia enterocolitica</name>
    <dbReference type="NCBI Taxonomy" id="630"/>
    <lineage>
        <taxon>Bacteria</taxon>
        <taxon>Pseudomonadati</taxon>
        <taxon>Pseudomonadota</taxon>
        <taxon>Gammaproteobacteria</taxon>
        <taxon>Enterobacterales</taxon>
        <taxon>Yersiniaceae</taxon>
        <taxon>Yersinia</taxon>
    </lineage>
</organism>
<name>A0A0E1NNC6_YEREN</name>
<dbReference type="AlphaFoldDB" id="A0A0E1NNC6"/>
<dbReference type="PATRIC" id="fig|630.30.peg.356"/>
<reference evidence="2 3" key="2">
    <citation type="submission" date="2015-03" db="EMBL/GenBank/DDBJ databases">
        <authorList>
            <consortium name="Pathogen Informatics"/>
            <person name="Murphy D."/>
        </authorList>
    </citation>
    <scope>NUCLEOTIDE SEQUENCE [LARGE SCALE GENOMIC DNA]</scope>
    <source>
        <strain evidence="2 3">IP05342</strain>
    </source>
</reference>